<dbReference type="KEGG" id="pbk:Back11_56850"/>
<gene>
    <name evidence="1" type="ORF">Back11_56850</name>
</gene>
<accession>A0A3G9IZL9</accession>
<dbReference type="Proteomes" id="UP000275368">
    <property type="component" value="Chromosome"/>
</dbReference>
<name>A0A3G9IZL9_9BACL</name>
<evidence type="ECO:0000313" key="2">
    <source>
        <dbReference type="Proteomes" id="UP000275368"/>
    </source>
</evidence>
<dbReference type="EMBL" id="AP019308">
    <property type="protein sequence ID" value="BBH24340.1"/>
    <property type="molecule type" value="Genomic_DNA"/>
</dbReference>
<reference evidence="1 2" key="1">
    <citation type="submission" date="2018-11" db="EMBL/GenBank/DDBJ databases">
        <title>Complete genome sequence of Paenibacillus baekrokdamisoli strain KCTC 33723.</title>
        <authorList>
            <person name="Kang S.W."/>
            <person name="Lee K.C."/>
            <person name="Kim K.K."/>
            <person name="Kim J.S."/>
            <person name="Kim D.S."/>
            <person name="Ko S.H."/>
            <person name="Yang S.H."/>
            <person name="Lee J.S."/>
        </authorList>
    </citation>
    <scope>NUCLEOTIDE SEQUENCE [LARGE SCALE GENOMIC DNA]</scope>
    <source>
        <strain evidence="1 2">KCTC 33723</strain>
    </source>
</reference>
<dbReference type="AlphaFoldDB" id="A0A3G9IZL9"/>
<organism evidence="1 2">
    <name type="scientific">Paenibacillus baekrokdamisoli</name>
    <dbReference type="NCBI Taxonomy" id="1712516"/>
    <lineage>
        <taxon>Bacteria</taxon>
        <taxon>Bacillati</taxon>
        <taxon>Bacillota</taxon>
        <taxon>Bacilli</taxon>
        <taxon>Bacillales</taxon>
        <taxon>Paenibacillaceae</taxon>
        <taxon>Paenibacillus</taxon>
    </lineage>
</organism>
<sequence>MIYMNCPVTAITPIGLFQIQGSNIIGVTSKDFWRDIVIQKDKLRNVLNSMKSTS</sequence>
<protein>
    <submittedName>
        <fullName evidence="1">Uncharacterized protein</fullName>
    </submittedName>
</protein>
<proteinExistence type="predicted"/>
<evidence type="ECO:0000313" key="1">
    <source>
        <dbReference type="EMBL" id="BBH24340.1"/>
    </source>
</evidence>
<keyword evidence="2" id="KW-1185">Reference proteome</keyword>